<dbReference type="RefSeq" id="WP_039251748.1">
    <property type="nucleotide sequence ID" value="NZ_JENJ01000001.1"/>
</dbReference>
<feature type="domain" description="Nucleotidyl transferase" evidence="1">
    <location>
        <begin position="4"/>
        <end position="84"/>
    </location>
</feature>
<dbReference type="Proteomes" id="UP000030012">
    <property type="component" value="Unassembled WGS sequence"/>
</dbReference>
<dbReference type="SUPFAM" id="SSF53448">
    <property type="entry name" value="Nucleotide-diphospho-sugar transferases"/>
    <property type="match status" value="1"/>
</dbReference>
<dbReference type="AlphaFoldDB" id="A0A0A0ICZ5"/>
<dbReference type="PANTHER" id="PTHR46390">
    <property type="entry name" value="MANNOSE-1-PHOSPHATE GUANYLYLTRANSFERASE"/>
    <property type="match status" value="1"/>
</dbReference>
<organism evidence="2 3">
    <name type="scientific">Clostridium novyi A str. 4552</name>
    <dbReference type="NCBI Taxonomy" id="1444289"/>
    <lineage>
        <taxon>Bacteria</taxon>
        <taxon>Bacillati</taxon>
        <taxon>Bacillota</taxon>
        <taxon>Clostridia</taxon>
        <taxon>Eubacteriales</taxon>
        <taxon>Clostridiaceae</taxon>
        <taxon>Clostridium</taxon>
    </lineage>
</organism>
<dbReference type="PANTHER" id="PTHR46390:SF1">
    <property type="entry name" value="MANNOSE-1-PHOSPHATE GUANYLYLTRANSFERASE"/>
    <property type="match status" value="1"/>
</dbReference>
<evidence type="ECO:0000313" key="2">
    <source>
        <dbReference type="EMBL" id="KGM98413.1"/>
    </source>
</evidence>
<dbReference type="Pfam" id="PF00483">
    <property type="entry name" value="NTP_transferase"/>
    <property type="match status" value="1"/>
</dbReference>
<reference evidence="2 3" key="1">
    <citation type="submission" date="2014-01" db="EMBL/GenBank/DDBJ databases">
        <title>Plasmidome dynamics in the species complex Clostridium novyi sensu lato converts strains of independent lineages into distinctly different pathogens.</title>
        <authorList>
            <person name="Skarin H."/>
            <person name="Segerman B."/>
        </authorList>
    </citation>
    <scope>NUCLEOTIDE SEQUENCE [LARGE SCALE GENOMIC DNA]</scope>
    <source>
        <strain evidence="2 3">4552</strain>
    </source>
</reference>
<dbReference type="InterPro" id="IPR005835">
    <property type="entry name" value="NTP_transferase_dom"/>
</dbReference>
<dbReference type="InterPro" id="IPR051161">
    <property type="entry name" value="Mannose-6P_isomerase_type2"/>
</dbReference>
<evidence type="ECO:0000259" key="1">
    <source>
        <dbReference type="Pfam" id="PF00483"/>
    </source>
</evidence>
<name>A0A0A0ICZ5_CLONO</name>
<protein>
    <submittedName>
        <fullName evidence="2">Mannose-1-phosphate guanyltransferase</fullName>
    </submittedName>
</protein>
<dbReference type="Gene3D" id="3.90.550.10">
    <property type="entry name" value="Spore Coat Polysaccharide Biosynthesis Protein SpsA, Chain A"/>
    <property type="match status" value="1"/>
</dbReference>
<dbReference type="InterPro" id="IPR029044">
    <property type="entry name" value="Nucleotide-diphossugar_trans"/>
</dbReference>
<dbReference type="OrthoDB" id="9806359at2"/>
<dbReference type="EMBL" id="JENJ01000001">
    <property type="protein sequence ID" value="KGM98413.1"/>
    <property type="molecule type" value="Genomic_DNA"/>
</dbReference>
<gene>
    <name evidence="2" type="ORF">Z968_00235</name>
</gene>
<proteinExistence type="predicted"/>
<keyword evidence="2" id="KW-0808">Transferase</keyword>
<accession>A0A0A0ICZ5</accession>
<dbReference type="GO" id="GO:0004475">
    <property type="term" value="F:mannose-1-phosphate guanylyltransferase (GTP) activity"/>
    <property type="evidence" value="ECO:0007669"/>
    <property type="project" value="TreeGrafter"/>
</dbReference>
<sequence>MIYALILAGGKGTRLYPLSREKSPKQFLKVINEKSFLRNTVDRISPVVDKENTFIVTNKDYIDKIKSELPDINPENIFIEPANKETA</sequence>
<dbReference type="GO" id="GO:0009298">
    <property type="term" value="P:GDP-mannose biosynthetic process"/>
    <property type="evidence" value="ECO:0007669"/>
    <property type="project" value="TreeGrafter"/>
</dbReference>
<comment type="caution">
    <text evidence="2">The sequence shown here is derived from an EMBL/GenBank/DDBJ whole genome shotgun (WGS) entry which is preliminary data.</text>
</comment>
<evidence type="ECO:0000313" key="3">
    <source>
        <dbReference type="Proteomes" id="UP000030012"/>
    </source>
</evidence>